<dbReference type="CDD" id="cd00090">
    <property type="entry name" value="HTH_ARSR"/>
    <property type="match status" value="1"/>
</dbReference>
<proteinExistence type="predicted"/>
<feature type="domain" description="Plasmid replication protein C N-terminal" evidence="2">
    <location>
        <begin position="13"/>
        <end position="186"/>
    </location>
</feature>
<dbReference type="InterPro" id="IPR021760">
    <property type="entry name" value="RepC_C"/>
</dbReference>
<dbReference type="Pfam" id="PF03428">
    <property type="entry name" value="RP-C"/>
    <property type="match status" value="1"/>
</dbReference>
<dbReference type="Proteomes" id="UP000272004">
    <property type="component" value="Unassembled WGS sequence"/>
</dbReference>
<dbReference type="InterPro" id="IPR011991">
    <property type="entry name" value="ArsR-like_HTH"/>
</dbReference>
<evidence type="ECO:0000259" key="3">
    <source>
        <dbReference type="Pfam" id="PF11800"/>
    </source>
</evidence>
<feature type="compositionally biased region" description="Polar residues" evidence="1">
    <location>
        <begin position="258"/>
        <end position="273"/>
    </location>
</feature>
<sequence>MESGYVTTPFGRRPMSLGMLASQQLGETIEPGMRRSKWKLFRAICEARPALGVTDRALTVLDALLTFYPDDEISEEKGLIVFPSNAQLSLRARGMTPATLRRHLAVLVEAGLILRKDSPNGKRYARRDRAGAIGEAFGFSVAPLLARAVEIESLAAEAVADRDLIRVTRERLTVCRRDISKLIAAALDEAVPGDWERMSMLFRDLVLRIPRVASAEQLAAHLDEMALLREEAVNLLEKHIKIKKIDANESQTERHKQNSNPDSISESEPSFDTKQGAKAVANNDPIAEAQDGRRLKHREPPGRRSGAADPAAGHGLKSFPLGLVLQACPGILGYGPGGTVGNWRDLMSAAVVVRSMLGVSASAYEEACAGMGPENAATVIACILERGGHINSPGGYLRDLTRRTEKGEFAIGPMLMALVRANGGARRDAG</sequence>
<dbReference type="NCBIfam" id="NF010396">
    <property type="entry name" value="PRK13824.1"/>
    <property type="match status" value="1"/>
</dbReference>
<evidence type="ECO:0000313" key="4">
    <source>
        <dbReference type="EMBL" id="RUM10875.1"/>
    </source>
</evidence>
<comment type="caution">
    <text evidence="4">The sequence shown here is derived from an EMBL/GenBank/DDBJ whole genome shotgun (WGS) entry which is preliminary data.</text>
</comment>
<feature type="compositionally biased region" description="Basic and acidic residues" evidence="1">
    <location>
        <begin position="290"/>
        <end position="302"/>
    </location>
</feature>
<feature type="region of interest" description="Disordered" evidence="1">
    <location>
        <begin position="247"/>
        <end position="313"/>
    </location>
</feature>
<dbReference type="InterPro" id="IPR005090">
    <property type="entry name" value="RepC_N"/>
</dbReference>
<dbReference type="Pfam" id="PF11800">
    <property type="entry name" value="RP-C_C"/>
    <property type="match status" value="1"/>
</dbReference>
<evidence type="ECO:0000259" key="2">
    <source>
        <dbReference type="Pfam" id="PF03428"/>
    </source>
</evidence>
<dbReference type="RefSeq" id="WP_126828836.1">
    <property type="nucleotide sequence ID" value="NZ_JACIDG010000010.1"/>
</dbReference>
<dbReference type="InterPro" id="IPR036390">
    <property type="entry name" value="WH_DNA-bd_sf"/>
</dbReference>
<keyword evidence="5" id="KW-1185">Reference proteome</keyword>
<reference evidence="4 5" key="1">
    <citation type="submission" date="2018-11" db="EMBL/GenBank/DDBJ databases">
        <authorList>
            <person name="Huo Y."/>
        </authorList>
    </citation>
    <scope>NUCLEOTIDE SEQUENCE [LARGE SCALE GENOMIC DNA]</scope>
    <source>
        <strain evidence="4 5">CCBAU 33202</strain>
    </source>
</reference>
<evidence type="ECO:0000256" key="1">
    <source>
        <dbReference type="SAM" id="MobiDB-lite"/>
    </source>
</evidence>
<protein>
    <submittedName>
        <fullName evidence="4">Replication initiation protein RepC</fullName>
    </submittedName>
</protein>
<dbReference type="EMBL" id="RJJU01000011">
    <property type="protein sequence ID" value="RUM10875.1"/>
    <property type="molecule type" value="Genomic_DNA"/>
</dbReference>
<gene>
    <name evidence="4" type="ORF">EFB14_21735</name>
</gene>
<dbReference type="NCBIfam" id="NF040974">
    <property type="entry name" value="RepABC_RepC"/>
    <property type="match status" value="1"/>
</dbReference>
<dbReference type="InterPro" id="IPR047611">
    <property type="entry name" value="RepABC_RepC"/>
</dbReference>
<organism evidence="4 5">
    <name type="scientific">Rhizobium fabae</name>
    <dbReference type="NCBI Taxonomy" id="573179"/>
    <lineage>
        <taxon>Bacteria</taxon>
        <taxon>Pseudomonadati</taxon>
        <taxon>Pseudomonadota</taxon>
        <taxon>Alphaproteobacteria</taxon>
        <taxon>Hyphomicrobiales</taxon>
        <taxon>Rhizobiaceae</taxon>
        <taxon>Rhizobium/Agrobacterium group</taxon>
        <taxon>Rhizobium</taxon>
    </lineage>
</organism>
<name>A0ABY0B5T8_9HYPH</name>
<evidence type="ECO:0000313" key="5">
    <source>
        <dbReference type="Proteomes" id="UP000272004"/>
    </source>
</evidence>
<dbReference type="SUPFAM" id="SSF46785">
    <property type="entry name" value="Winged helix' DNA-binding domain"/>
    <property type="match status" value="1"/>
</dbReference>
<accession>A0ABY0B5T8</accession>
<feature type="compositionally biased region" description="Basic and acidic residues" evidence="1">
    <location>
        <begin position="247"/>
        <end position="256"/>
    </location>
</feature>
<feature type="domain" description="Plasmid replication protein C C-terminal" evidence="3">
    <location>
        <begin position="320"/>
        <end position="420"/>
    </location>
</feature>